<dbReference type="Pfam" id="PF00622">
    <property type="entry name" value="SPRY"/>
    <property type="match status" value="1"/>
</dbReference>
<dbReference type="InterPro" id="IPR043136">
    <property type="entry name" value="B30.2/SPRY_sf"/>
</dbReference>
<dbReference type="Gene3D" id="2.60.120.920">
    <property type="match status" value="1"/>
</dbReference>
<dbReference type="PANTHER" id="PTHR12245:SF11">
    <property type="entry name" value="PROTEIN GUSTAVUS"/>
    <property type="match status" value="1"/>
</dbReference>
<evidence type="ECO:0000313" key="3">
    <source>
        <dbReference type="EMBL" id="CAD0202554.1"/>
    </source>
</evidence>
<keyword evidence="4" id="KW-1185">Reference proteome</keyword>
<evidence type="ECO:0000313" key="4">
    <source>
        <dbReference type="Proteomes" id="UP001154114"/>
    </source>
</evidence>
<feature type="domain" description="B30.2/SPRY" evidence="2">
    <location>
        <begin position="174"/>
        <end position="388"/>
    </location>
</feature>
<evidence type="ECO:0000256" key="1">
    <source>
        <dbReference type="SAM" id="MobiDB-lite"/>
    </source>
</evidence>
<sequence length="545" mass="59081">MVDTREAFDPATTAPHTGFQQAETALLILPQKNKMKQSVFCSTLLAARLLSLLVLPLPFEFCGKSTLVWQRKQRSLDTLRRAGIAVKALDCCMRSTRQNALPLNEQTKSASITTKYKSGVRSVRGGGGGGAEEARRGGLKALPKRARTRCRGMNMGQKLSGGVKSVSRECTAPFKAVVARELAPEPPRPARLDALLDAPPAHPELQLKHAWNPDDRSLNIFVKEEDALTFHRHPVAQSTDCIRGRVGYSRGLHCWEVVWPARQRGTHAVVGVATAHAPLHSVGYQSLVGATDQSWGWDLGRNKVYHNAKGTGGSGTTYPALLRPDEQFLVPDRLLVVLDMDEGTLAFCADGRYLGVAARGLRGKTLHPIVSAVWGHAEITMNGTVAADGVVPARDPAARGADAAARGGVAAGAAAGADGVPAVPRALARARAAAGRRAPAPRTRPRAQIGLPEPRRPRRARHDRLDIYFQRLNVLNGRSGPYRTTARYFRSTETLIVEYDAPIIKSGRRPCFLYCRNTTQRTCSAAADSDLPKLVLVRPGTMCFM</sequence>
<dbReference type="PROSITE" id="PS50188">
    <property type="entry name" value="B302_SPRY"/>
    <property type="match status" value="1"/>
</dbReference>
<dbReference type="OrthoDB" id="5547302at2759"/>
<dbReference type="AlphaFoldDB" id="A0A9N8KWF6"/>
<dbReference type="SUPFAM" id="SSF49899">
    <property type="entry name" value="Concanavalin A-like lectins/glucanases"/>
    <property type="match status" value="1"/>
</dbReference>
<protein>
    <recommendedName>
        <fullName evidence="2">B30.2/SPRY domain-containing protein</fullName>
    </recommendedName>
</protein>
<gene>
    <name evidence="3" type="ORF">CINC_LOCUS4216</name>
</gene>
<dbReference type="GO" id="GO:0019005">
    <property type="term" value="C:SCF ubiquitin ligase complex"/>
    <property type="evidence" value="ECO:0007669"/>
    <property type="project" value="TreeGrafter"/>
</dbReference>
<dbReference type="InterPro" id="IPR050672">
    <property type="entry name" value="FBXO45-Fsn/SPSB_families"/>
</dbReference>
<dbReference type="CDD" id="cd12906">
    <property type="entry name" value="SPRY_SOCS1-2-4"/>
    <property type="match status" value="1"/>
</dbReference>
<name>A0A9N8KWF6_CHRIL</name>
<dbReference type="InterPro" id="IPR003877">
    <property type="entry name" value="SPRY_dom"/>
</dbReference>
<dbReference type="FunFam" id="2.60.120.920:FF:000007">
    <property type="entry name" value="SPRY domain-containing SOCS box protein 1"/>
    <property type="match status" value="1"/>
</dbReference>
<proteinExistence type="predicted"/>
<evidence type="ECO:0000259" key="2">
    <source>
        <dbReference type="PROSITE" id="PS50188"/>
    </source>
</evidence>
<dbReference type="GO" id="GO:0043161">
    <property type="term" value="P:proteasome-mediated ubiquitin-dependent protein catabolic process"/>
    <property type="evidence" value="ECO:0007669"/>
    <property type="project" value="TreeGrafter"/>
</dbReference>
<dbReference type="InterPro" id="IPR001870">
    <property type="entry name" value="B30.2/SPRY"/>
</dbReference>
<dbReference type="SMART" id="SM00449">
    <property type="entry name" value="SPRY"/>
    <property type="match status" value="1"/>
</dbReference>
<dbReference type="GO" id="GO:0005737">
    <property type="term" value="C:cytoplasm"/>
    <property type="evidence" value="ECO:0007669"/>
    <property type="project" value="UniProtKB-ARBA"/>
</dbReference>
<dbReference type="InterPro" id="IPR013320">
    <property type="entry name" value="ConA-like_dom_sf"/>
</dbReference>
<feature type="region of interest" description="Disordered" evidence="1">
    <location>
        <begin position="433"/>
        <end position="457"/>
    </location>
</feature>
<accession>A0A9N8KWF6</accession>
<dbReference type="EMBL" id="LR824020">
    <property type="protein sequence ID" value="CAD0202554.1"/>
    <property type="molecule type" value="Genomic_DNA"/>
</dbReference>
<dbReference type="PANTHER" id="PTHR12245">
    <property type="entry name" value="SPRY DOMAIN CONTAINING SOCS BOX PROTEIN"/>
    <property type="match status" value="1"/>
</dbReference>
<dbReference type="Proteomes" id="UP001154114">
    <property type="component" value="Chromosome 17"/>
</dbReference>
<reference evidence="3" key="1">
    <citation type="submission" date="2021-12" db="EMBL/GenBank/DDBJ databases">
        <authorList>
            <person name="King R."/>
        </authorList>
    </citation>
    <scope>NUCLEOTIDE SEQUENCE</scope>
</reference>
<organism evidence="3 4">
    <name type="scientific">Chrysodeixis includens</name>
    <name type="common">Soybean looper</name>
    <name type="synonym">Pseudoplusia includens</name>
    <dbReference type="NCBI Taxonomy" id="689277"/>
    <lineage>
        <taxon>Eukaryota</taxon>
        <taxon>Metazoa</taxon>
        <taxon>Ecdysozoa</taxon>
        <taxon>Arthropoda</taxon>
        <taxon>Hexapoda</taxon>
        <taxon>Insecta</taxon>
        <taxon>Pterygota</taxon>
        <taxon>Neoptera</taxon>
        <taxon>Endopterygota</taxon>
        <taxon>Lepidoptera</taxon>
        <taxon>Glossata</taxon>
        <taxon>Ditrysia</taxon>
        <taxon>Noctuoidea</taxon>
        <taxon>Noctuidae</taxon>
        <taxon>Plusiinae</taxon>
        <taxon>Chrysodeixis</taxon>
    </lineage>
</organism>